<dbReference type="AlphaFoldDB" id="A0A4Y9XND8"/>
<dbReference type="OrthoDB" id="3237707at2759"/>
<reference evidence="1 2" key="1">
    <citation type="submission" date="2019-02" db="EMBL/GenBank/DDBJ databases">
        <title>Genome sequencing of the rare red list fungi Dentipellis fragilis.</title>
        <authorList>
            <person name="Buettner E."/>
            <person name="Kellner H."/>
        </authorList>
    </citation>
    <scope>NUCLEOTIDE SEQUENCE [LARGE SCALE GENOMIC DNA]</scope>
    <source>
        <strain evidence="1 2">DSM 105465</strain>
    </source>
</reference>
<name>A0A4Y9XND8_9AGAM</name>
<organism evidence="1 2">
    <name type="scientific">Dentipellis fragilis</name>
    <dbReference type="NCBI Taxonomy" id="205917"/>
    <lineage>
        <taxon>Eukaryota</taxon>
        <taxon>Fungi</taxon>
        <taxon>Dikarya</taxon>
        <taxon>Basidiomycota</taxon>
        <taxon>Agaricomycotina</taxon>
        <taxon>Agaricomycetes</taxon>
        <taxon>Russulales</taxon>
        <taxon>Hericiaceae</taxon>
        <taxon>Dentipellis</taxon>
    </lineage>
</organism>
<gene>
    <name evidence="1" type="ORF">EVG20_g10817</name>
</gene>
<dbReference type="EMBL" id="SEOQ01001427">
    <property type="protein sequence ID" value="TFY51834.1"/>
    <property type="molecule type" value="Genomic_DNA"/>
</dbReference>
<dbReference type="Pfam" id="PF14223">
    <property type="entry name" value="Retrotran_gag_2"/>
    <property type="match status" value="1"/>
</dbReference>
<keyword evidence="2" id="KW-1185">Reference proteome</keyword>
<protein>
    <submittedName>
        <fullName evidence="1">Uncharacterized protein</fullName>
    </submittedName>
</protein>
<dbReference type="STRING" id="205917.A0A4Y9XND8"/>
<accession>A0A4Y9XND8</accession>
<proteinExistence type="predicted"/>
<sequence length="263" mass="28795">MPDDSTAPRVTKLNDVNYAEWSMGDGGGVGPEGAVGCGPGECGYGWEGQIYLEGRVGQGHCEESPTKMAEARAEMILCIEAGQLPHMQSWDPMEVWQVLEHLHHARGFATSLALRRHFLMVKKKSGQPMQAWIGDIRSQVFNMEAVGIAVSEQDRILALTMGLPEAYALVIINFDATPPDQLMFDTVITCLLNEETQQSSVSWTGSYSRQRMVPDSDADKGNAIMARGGPQPSLDSWEEYKKELVAEANAAIKNGFDSDDGGW</sequence>
<comment type="caution">
    <text evidence="1">The sequence shown here is derived from an EMBL/GenBank/DDBJ whole genome shotgun (WGS) entry which is preliminary data.</text>
</comment>
<evidence type="ECO:0000313" key="2">
    <source>
        <dbReference type="Proteomes" id="UP000298327"/>
    </source>
</evidence>
<dbReference type="Proteomes" id="UP000298327">
    <property type="component" value="Unassembled WGS sequence"/>
</dbReference>
<evidence type="ECO:0000313" key="1">
    <source>
        <dbReference type="EMBL" id="TFY51834.1"/>
    </source>
</evidence>